<keyword evidence="1" id="KW-1133">Transmembrane helix</keyword>
<dbReference type="SUPFAM" id="SSF103481">
    <property type="entry name" value="Multidrug resistance efflux transporter EmrE"/>
    <property type="match status" value="1"/>
</dbReference>
<evidence type="ECO:0000313" key="3">
    <source>
        <dbReference type="Proteomes" id="UP000187012"/>
    </source>
</evidence>
<gene>
    <name evidence="2" type="ORF">BN2475_190189</name>
</gene>
<keyword evidence="3" id="KW-1185">Reference proteome</keyword>
<evidence type="ECO:0000313" key="2">
    <source>
        <dbReference type="EMBL" id="SIT39328.1"/>
    </source>
</evidence>
<proteinExistence type="predicted"/>
<name>A0A1N7RW67_9BURK</name>
<dbReference type="Proteomes" id="UP000187012">
    <property type="component" value="Unassembled WGS sequence"/>
</dbReference>
<protein>
    <recommendedName>
        <fullName evidence="4">EamA domain-containing protein</fullName>
    </recommendedName>
</protein>
<dbReference type="AlphaFoldDB" id="A0A1N7RW67"/>
<accession>A0A1N7RW67</accession>
<reference evidence="2 3" key="1">
    <citation type="submission" date="2016-12" db="EMBL/GenBank/DDBJ databases">
        <authorList>
            <person name="Song W.-J."/>
            <person name="Kurnit D.M."/>
        </authorList>
    </citation>
    <scope>NUCLEOTIDE SEQUENCE [LARGE SCALE GENOMIC DNA]</scope>
    <source>
        <strain evidence="2 3">STM7296</strain>
    </source>
</reference>
<dbReference type="InterPro" id="IPR037185">
    <property type="entry name" value="EmrE-like"/>
</dbReference>
<keyword evidence="1" id="KW-0812">Transmembrane</keyword>
<organism evidence="2 3">
    <name type="scientific">Paraburkholderia ribeironis</name>
    <dbReference type="NCBI Taxonomy" id="1247936"/>
    <lineage>
        <taxon>Bacteria</taxon>
        <taxon>Pseudomonadati</taxon>
        <taxon>Pseudomonadota</taxon>
        <taxon>Betaproteobacteria</taxon>
        <taxon>Burkholderiales</taxon>
        <taxon>Burkholderiaceae</taxon>
        <taxon>Paraburkholderia</taxon>
    </lineage>
</organism>
<evidence type="ECO:0008006" key="4">
    <source>
        <dbReference type="Google" id="ProtNLM"/>
    </source>
</evidence>
<feature type="transmembrane region" description="Helical" evidence="1">
    <location>
        <begin position="31"/>
        <end position="49"/>
    </location>
</feature>
<keyword evidence="1" id="KW-0472">Membrane</keyword>
<dbReference type="EMBL" id="CYGX02000019">
    <property type="protein sequence ID" value="SIT39328.1"/>
    <property type="molecule type" value="Genomic_DNA"/>
</dbReference>
<evidence type="ECO:0000256" key="1">
    <source>
        <dbReference type="SAM" id="Phobius"/>
    </source>
</evidence>
<sequence>MSAAAIQLLVPPIAALGGVLFRHEPVSPRLTFSFVAVLVGISLTASASARHNGNAR</sequence>